<dbReference type="AlphaFoldDB" id="A0A380NY97"/>
<reference evidence="1 2" key="1">
    <citation type="submission" date="2018-06" db="EMBL/GenBank/DDBJ databases">
        <authorList>
            <consortium name="Pathogen Informatics"/>
            <person name="Doyle S."/>
        </authorList>
    </citation>
    <scope>NUCLEOTIDE SEQUENCE [LARGE SCALE GENOMIC DNA]</scope>
    <source>
        <strain evidence="1 2">NCTC13645</strain>
    </source>
</reference>
<dbReference type="EMBL" id="UHIV01000001">
    <property type="protein sequence ID" value="SUP52873.1"/>
    <property type="molecule type" value="Genomic_DNA"/>
</dbReference>
<accession>A0A380NY97</accession>
<dbReference type="STRING" id="1629.IV50_GL000878"/>
<protein>
    <submittedName>
        <fullName evidence="1">Uncharacterized protein</fullName>
    </submittedName>
</protein>
<evidence type="ECO:0000313" key="2">
    <source>
        <dbReference type="Proteomes" id="UP000254621"/>
    </source>
</evidence>
<dbReference type="Proteomes" id="UP000254621">
    <property type="component" value="Unassembled WGS sequence"/>
</dbReference>
<organism evidence="1 2">
    <name type="scientific">Weissella viridescens</name>
    <name type="common">Lactobacillus viridescens</name>
    <dbReference type="NCBI Taxonomy" id="1629"/>
    <lineage>
        <taxon>Bacteria</taxon>
        <taxon>Bacillati</taxon>
        <taxon>Bacillota</taxon>
        <taxon>Bacilli</taxon>
        <taxon>Lactobacillales</taxon>
        <taxon>Lactobacillaceae</taxon>
        <taxon>Weissella</taxon>
    </lineage>
</organism>
<sequence length="62" mass="7153">MGEFGVLIPALNPDEKLGQLIDELIREPILNEILLLLTMDQVQNINITSTIFERVTQMRWLC</sequence>
<evidence type="ECO:0000313" key="1">
    <source>
        <dbReference type="EMBL" id="SUP52873.1"/>
    </source>
</evidence>
<name>A0A380NY97_WEIVI</name>
<proteinExistence type="predicted"/>
<gene>
    <name evidence="1" type="ORF">NCTC13645_00776</name>
</gene>